<protein>
    <recommendedName>
        <fullName evidence="1">Cyclophilin-like domain-containing protein</fullName>
    </recommendedName>
</protein>
<proteinExistence type="predicted"/>
<evidence type="ECO:0000313" key="2">
    <source>
        <dbReference type="EMBL" id="EEV19135.1"/>
    </source>
</evidence>
<dbReference type="Pfam" id="PF18050">
    <property type="entry name" value="Cyclophil_like2"/>
    <property type="match status" value="1"/>
</dbReference>
<dbReference type="STRING" id="596324.TREVI0001_0239"/>
<comment type="caution">
    <text evidence="2">The sequence shown here is derived from an EMBL/GenBank/DDBJ whole genome shotgun (WGS) entry which is preliminary data.</text>
</comment>
<dbReference type="AlphaFoldDB" id="C8PTZ6"/>
<dbReference type="SUPFAM" id="SSF50891">
    <property type="entry name" value="Cyclophilin-like"/>
    <property type="match status" value="1"/>
</dbReference>
<dbReference type="Proteomes" id="UP000004509">
    <property type="component" value="Unassembled WGS sequence"/>
</dbReference>
<sequence length="161" mass="17224">MNITVTIGGTDYAAQFDDNTAAREVASLFPLSVNMKEWAANKEYYAALAKTISSTASAATAIAAGDIMLYSGRSLVIFYDDSANTSGYIKLGSIADAKNLKATLDKAKENVSFSRAKSSEKEKGGAALTPEQQEVYAAYEEICRALIAKDRAIVTAVRKKC</sequence>
<feature type="domain" description="Cyclophilin-like" evidence="1">
    <location>
        <begin position="5"/>
        <end position="112"/>
    </location>
</feature>
<dbReference type="EMBL" id="ACYH01000073">
    <property type="protein sequence ID" value="EEV19135.1"/>
    <property type="molecule type" value="Genomic_DNA"/>
</dbReference>
<name>C8PTZ6_9SPIR</name>
<dbReference type="InterPro" id="IPR029000">
    <property type="entry name" value="Cyclophilin-like_dom_sf"/>
</dbReference>
<organism evidence="2 3">
    <name type="scientific">Treponema vincentii ATCC 35580</name>
    <dbReference type="NCBI Taxonomy" id="596324"/>
    <lineage>
        <taxon>Bacteria</taxon>
        <taxon>Pseudomonadati</taxon>
        <taxon>Spirochaetota</taxon>
        <taxon>Spirochaetia</taxon>
        <taxon>Spirochaetales</taxon>
        <taxon>Treponemataceae</taxon>
        <taxon>Treponema</taxon>
    </lineage>
</organism>
<reference evidence="2 3" key="1">
    <citation type="submission" date="2009-07" db="EMBL/GenBank/DDBJ databases">
        <authorList>
            <person name="Madupu R."/>
            <person name="Sebastian Y."/>
            <person name="Durkin A.S."/>
            <person name="Torralba M."/>
            <person name="Methe B."/>
            <person name="Sutton G.G."/>
            <person name="Strausberg R.L."/>
            <person name="Nelson K.E."/>
        </authorList>
    </citation>
    <scope>NUCLEOTIDE SEQUENCE [LARGE SCALE GENOMIC DNA]</scope>
    <source>
        <strain evidence="2 3">ATCC 35580</strain>
    </source>
</reference>
<dbReference type="Gene3D" id="2.40.100.20">
    <property type="match status" value="1"/>
</dbReference>
<dbReference type="InterPro" id="IPR041183">
    <property type="entry name" value="Cyclophilin-like"/>
</dbReference>
<accession>C8PTZ6</accession>
<evidence type="ECO:0000259" key="1">
    <source>
        <dbReference type="Pfam" id="PF18050"/>
    </source>
</evidence>
<evidence type="ECO:0000313" key="3">
    <source>
        <dbReference type="Proteomes" id="UP000004509"/>
    </source>
</evidence>
<gene>
    <name evidence="2" type="ORF">TREVI0001_0239</name>
</gene>
<dbReference type="eggNOG" id="COG4925">
    <property type="taxonomic scope" value="Bacteria"/>
</dbReference>